<gene>
    <name evidence="1" type="ORF">N864_03315</name>
</gene>
<dbReference type="Proteomes" id="UP000019494">
    <property type="component" value="Unassembled WGS sequence"/>
</dbReference>
<evidence type="ECO:0000313" key="2">
    <source>
        <dbReference type="Proteomes" id="UP000019494"/>
    </source>
</evidence>
<protein>
    <submittedName>
        <fullName evidence="1">Transposase</fullName>
    </submittedName>
</protein>
<proteinExistence type="predicted"/>
<sequence length="90" mass="10365">MDWSKRGLYMWNRHGVRPEWADEALRDANRLVLEPDPASTSGRSVRTIGWSASVRRVLTVITVEDQGIVYGVNGWAANRHDRRLYEGARR</sequence>
<dbReference type="AlphaFoldDB" id="W9GRG2"/>
<evidence type="ECO:0000313" key="1">
    <source>
        <dbReference type="EMBL" id="EWT07627.1"/>
    </source>
</evidence>
<organism evidence="1 2">
    <name type="scientific">Intrasporangium chromatireducens Q5-1</name>
    <dbReference type="NCBI Taxonomy" id="584657"/>
    <lineage>
        <taxon>Bacteria</taxon>
        <taxon>Bacillati</taxon>
        <taxon>Actinomycetota</taxon>
        <taxon>Actinomycetes</taxon>
        <taxon>Micrococcales</taxon>
        <taxon>Intrasporangiaceae</taxon>
        <taxon>Intrasporangium</taxon>
    </lineage>
</organism>
<reference evidence="2" key="1">
    <citation type="submission" date="2013-08" db="EMBL/GenBank/DDBJ databases">
        <title>Intrasporangium oryzae NRRL B-24470.</title>
        <authorList>
            <person name="Liu H."/>
            <person name="Wang G."/>
        </authorList>
    </citation>
    <scope>NUCLEOTIDE SEQUENCE [LARGE SCALE GENOMIC DNA]</scope>
    <source>
        <strain evidence="2">Q5-1</strain>
    </source>
</reference>
<comment type="caution">
    <text evidence="1">The sequence shown here is derived from an EMBL/GenBank/DDBJ whole genome shotgun (WGS) entry which is preliminary data.</text>
</comment>
<name>W9GRG2_9MICO</name>
<dbReference type="EMBL" id="AWQS01000007">
    <property type="protein sequence ID" value="EWT07627.1"/>
    <property type="molecule type" value="Genomic_DNA"/>
</dbReference>
<accession>W9GRG2</accession>
<keyword evidence="2" id="KW-1185">Reference proteome</keyword>